<comment type="caution">
    <text evidence="10">The sequence shown here is derived from an EMBL/GenBank/DDBJ whole genome shotgun (WGS) entry which is preliminary data.</text>
</comment>
<keyword evidence="11" id="KW-1185">Reference proteome</keyword>
<organism evidence="10 11">
    <name type="scientific">Neptuniibacter pectenicola</name>
    <dbReference type="NCBI Taxonomy" id="1806669"/>
    <lineage>
        <taxon>Bacteria</taxon>
        <taxon>Pseudomonadati</taxon>
        <taxon>Pseudomonadota</taxon>
        <taxon>Gammaproteobacteria</taxon>
        <taxon>Oceanospirillales</taxon>
        <taxon>Oceanospirillaceae</taxon>
        <taxon>Neptuniibacter</taxon>
    </lineage>
</organism>
<sequence>MSTTSPLPGSLEKPLARSLLVLRLGVFIVMLMWTLDKFVNPAHTGKVLNGFYGIDWLSHNLSYIIGAVELLLILAFVTGLWRRWTYGSILLLHSLSTFSPYKQYMDPFNHLLFFTAWPMLAACLALYWLRAWDNLCTFPQQGKNK</sequence>
<name>A0ABU9TME8_9GAMM</name>
<comment type="subcellular location">
    <subcellularLocation>
        <location evidence="2">Membrane</location>
        <topology evidence="2">Multi-pass membrane protein</topology>
    </subcellularLocation>
</comment>
<evidence type="ECO:0000256" key="3">
    <source>
        <dbReference type="ARBA" id="ARBA00004856"/>
    </source>
</evidence>
<evidence type="ECO:0000256" key="1">
    <source>
        <dbReference type="ARBA" id="ARBA00003475"/>
    </source>
</evidence>
<keyword evidence="6 8" id="KW-1133">Transmembrane helix</keyword>
<evidence type="ECO:0000256" key="4">
    <source>
        <dbReference type="ARBA" id="ARBA00019078"/>
    </source>
</evidence>
<evidence type="ECO:0000256" key="2">
    <source>
        <dbReference type="ARBA" id="ARBA00004141"/>
    </source>
</evidence>
<dbReference type="RefSeq" id="WP_339890817.1">
    <property type="nucleotide sequence ID" value="NZ_CAXBCE010000010.1"/>
</dbReference>
<proteinExistence type="predicted"/>
<dbReference type="Pfam" id="PF07291">
    <property type="entry name" value="MauE"/>
    <property type="match status" value="1"/>
</dbReference>
<feature type="domain" description="Methylamine utilisation protein MauE" evidence="9">
    <location>
        <begin position="18"/>
        <end position="93"/>
    </location>
</feature>
<feature type="transmembrane region" description="Helical" evidence="8">
    <location>
        <begin position="108"/>
        <end position="129"/>
    </location>
</feature>
<comment type="pathway">
    <text evidence="3">One-carbon metabolism; methylamine degradation.</text>
</comment>
<dbReference type="EMBL" id="JBBMRA010000001">
    <property type="protein sequence ID" value="MEM5534880.1"/>
    <property type="molecule type" value="Genomic_DNA"/>
</dbReference>
<feature type="transmembrane region" description="Helical" evidence="8">
    <location>
        <begin position="20"/>
        <end position="39"/>
    </location>
</feature>
<protein>
    <recommendedName>
        <fullName evidence="4">Methylamine utilization protein MauE</fullName>
    </recommendedName>
</protein>
<dbReference type="InterPro" id="IPR009908">
    <property type="entry name" value="Methylamine_util_MauE"/>
</dbReference>
<reference evidence="10 11" key="1">
    <citation type="submission" date="2024-03" db="EMBL/GenBank/DDBJ databases">
        <title>Community enrichment and isolation of bacterial strains for fucoidan degradation.</title>
        <authorList>
            <person name="Sichert A."/>
        </authorList>
    </citation>
    <scope>NUCLEOTIDE SEQUENCE [LARGE SCALE GENOMIC DNA]</scope>
    <source>
        <strain evidence="10 11">AS76</strain>
    </source>
</reference>
<evidence type="ECO:0000313" key="11">
    <source>
        <dbReference type="Proteomes" id="UP001449225"/>
    </source>
</evidence>
<accession>A0ABU9TME8</accession>
<evidence type="ECO:0000256" key="6">
    <source>
        <dbReference type="ARBA" id="ARBA00022989"/>
    </source>
</evidence>
<evidence type="ECO:0000313" key="10">
    <source>
        <dbReference type="EMBL" id="MEM5534880.1"/>
    </source>
</evidence>
<dbReference type="Proteomes" id="UP001449225">
    <property type="component" value="Unassembled WGS sequence"/>
</dbReference>
<keyword evidence="5 8" id="KW-0812">Transmembrane</keyword>
<gene>
    <name evidence="10" type="ORF">WNY58_00620</name>
</gene>
<evidence type="ECO:0000256" key="8">
    <source>
        <dbReference type="SAM" id="Phobius"/>
    </source>
</evidence>
<evidence type="ECO:0000256" key="7">
    <source>
        <dbReference type="ARBA" id="ARBA00023136"/>
    </source>
</evidence>
<feature type="transmembrane region" description="Helical" evidence="8">
    <location>
        <begin position="60"/>
        <end position="81"/>
    </location>
</feature>
<evidence type="ECO:0000256" key="5">
    <source>
        <dbReference type="ARBA" id="ARBA00022692"/>
    </source>
</evidence>
<comment type="function">
    <text evidence="1">May be specifically involved in the processing, transport, and/or maturation of the MADH beta-subunit.</text>
</comment>
<evidence type="ECO:0000259" key="9">
    <source>
        <dbReference type="Pfam" id="PF07291"/>
    </source>
</evidence>
<keyword evidence="7 8" id="KW-0472">Membrane</keyword>